<keyword evidence="5 8" id="KW-0812">Transmembrane</keyword>
<feature type="transmembrane region" description="Helical" evidence="8">
    <location>
        <begin position="6"/>
        <end position="22"/>
    </location>
</feature>
<dbReference type="GO" id="GO:0015556">
    <property type="term" value="F:C4-dicarboxylate transmembrane transporter activity"/>
    <property type="evidence" value="ECO:0007669"/>
    <property type="project" value="InterPro"/>
</dbReference>
<dbReference type="NCBIfam" id="TIGR00771">
    <property type="entry name" value="DcuC"/>
    <property type="match status" value="1"/>
</dbReference>
<feature type="transmembrane region" description="Helical" evidence="8">
    <location>
        <begin position="248"/>
        <end position="271"/>
    </location>
</feature>
<feature type="transmembrane region" description="Helical" evidence="8">
    <location>
        <begin position="277"/>
        <end position="296"/>
    </location>
</feature>
<proteinExistence type="inferred from homology"/>
<evidence type="ECO:0000256" key="2">
    <source>
        <dbReference type="ARBA" id="ARBA00005275"/>
    </source>
</evidence>
<organism evidence="9 10">
    <name type="scientific">Erysipelothrix piscisicarius</name>
    <dbReference type="NCBI Taxonomy" id="2485784"/>
    <lineage>
        <taxon>Bacteria</taxon>
        <taxon>Bacillati</taxon>
        <taxon>Bacillota</taxon>
        <taxon>Erysipelotrichia</taxon>
        <taxon>Erysipelotrichales</taxon>
        <taxon>Erysipelotrichaceae</taxon>
        <taxon>Erysipelothrix</taxon>
    </lineage>
</organism>
<feature type="transmembrane region" description="Helical" evidence="8">
    <location>
        <begin position="112"/>
        <end position="145"/>
    </location>
</feature>
<keyword evidence="6 8" id="KW-1133">Transmembrane helix</keyword>
<feature type="transmembrane region" description="Helical" evidence="8">
    <location>
        <begin position="407"/>
        <end position="428"/>
    </location>
</feature>
<feature type="transmembrane region" description="Helical" evidence="8">
    <location>
        <begin position="70"/>
        <end position="91"/>
    </location>
</feature>
<feature type="transmembrane region" description="Helical" evidence="8">
    <location>
        <begin position="353"/>
        <end position="372"/>
    </location>
</feature>
<evidence type="ECO:0000313" key="10">
    <source>
        <dbReference type="Proteomes" id="UP000278804"/>
    </source>
</evidence>
<feature type="transmembrane region" description="Helical" evidence="8">
    <location>
        <begin position="440"/>
        <end position="458"/>
    </location>
</feature>
<evidence type="ECO:0000313" key="9">
    <source>
        <dbReference type="EMBL" id="AZK43478.1"/>
    </source>
</evidence>
<evidence type="ECO:0000256" key="5">
    <source>
        <dbReference type="ARBA" id="ARBA00022692"/>
    </source>
</evidence>
<dbReference type="InterPro" id="IPR004669">
    <property type="entry name" value="C4_dicarb_anaerob_car"/>
</dbReference>
<accession>A0A3Q8S6G8</accession>
<dbReference type="PANTHER" id="PTHR42002">
    <property type="entry name" value="ANAEROBIC C4-DICARBOXYLATE TRANSPORTER DCUC-RELATED"/>
    <property type="match status" value="1"/>
</dbReference>
<sequence length="459" mass="48505">MSPFVMYGAGLIAVAIVVVMLLKKLDIKITLFGVGILLMVVAIMMGNAVIEEPVHILVDPLLAIIDQFKKTLPSSGFVILVLGGYTAYMNAIGANEVTVNTLTKPLKGIKSAYVLVPIVFLLGNLLSLVIPSASNLSIILLATLYPVLKESGMSTLTAAAIIATTATVMPTPLGADNVAIAAELGMPVADYVFQHHAIVSVPTLLVMALAHTFWQKYCDKKLVASGEEKVVLNVEAPKQIEGSGLYKFVYTLLPLLPILILLVVFAINAITGSTLNLSVEVVSMMSFIIVIACELIRHRDGNKVLTATESFFKGMGNAMGIVVLLVAASTFVNGLKAIGLITQLQTVMQTTQASGFVLPLILVLFTALIVLLSGSGMALFYAMVPLMVPLAAAAGISPFAVTVPMGLAGNLLRAVSPVSAVVMIVAGTTKEEPFDIVKRTSVPMIVGTVFMFVLSMIIF</sequence>
<feature type="transmembrane region" description="Helical" evidence="8">
    <location>
        <begin position="379"/>
        <end position="401"/>
    </location>
</feature>
<dbReference type="Proteomes" id="UP000278804">
    <property type="component" value="Chromosome"/>
</dbReference>
<evidence type="ECO:0000256" key="4">
    <source>
        <dbReference type="ARBA" id="ARBA00022475"/>
    </source>
</evidence>
<dbReference type="GO" id="GO:0005886">
    <property type="term" value="C:plasma membrane"/>
    <property type="evidence" value="ECO:0007669"/>
    <property type="project" value="UniProtKB-SubCell"/>
</dbReference>
<evidence type="ECO:0000256" key="8">
    <source>
        <dbReference type="SAM" id="Phobius"/>
    </source>
</evidence>
<evidence type="ECO:0000256" key="7">
    <source>
        <dbReference type="ARBA" id="ARBA00023136"/>
    </source>
</evidence>
<keyword evidence="4" id="KW-1003">Cell membrane</keyword>
<dbReference type="Pfam" id="PF03606">
    <property type="entry name" value="DcuC"/>
    <property type="match status" value="1"/>
</dbReference>
<comment type="similarity">
    <text evidence="2">Belongs to the DcuC/DcuD transporter (TC 2.A.61) family.</text>
</comment>
<comment type="subcellular location">
    <subcellularLocation>
        <location evidence="1">Cell membrane</location>
        <topology evidence="1">Multi-pass membrane protein</topology>
    </subcellularLocation>
</comment>
<keyword evidence="3" id="KW-0813">Transport</keyword>
<evidence type="ECO:0000256" key="1">
    <source>
        <dbReference type="ARBA" id="ARBA00004651"/>
    </source>
</evidence>
<gene>
    <name evidence="9" type="ORF">EEI45_00420</name>
</gene>
<dbReference type="InterPro" id="IPR018385">
    <property type="entry name" value="C4_dicarb_anaerob_car-like"/>
</dbReference>
<dbReference type="EMBL" id="CP034234">
    <property type="protein sequence ID" value="AZK43478.1"/>
    <property type="molecule type" value="Genomic_DNA"/>
</dbReference>
<feature type="transmembrane region" description="Helical" evidence="8">
    <location>
        <begin position="193"/>
        <end position="214"/>
    </location>
</feature>
<dbReference type="NCBIfam" id="NF037994">
    <property type="entry name" value="DcuC_1"/>
    <property type="match status" value="1"/>
</dbReference>
<protein>
    <submittedName>
        <fullName evidence="9">C4-dicarboxylate ABC transporter</fullName>
    </submittedName>
</protein>
<evidence type="ECO:0000256" key="6">
    <source>
        <dbReference type="ARBA" id="ARBA00022989"/>
    </source>
</evidence>
<keyword evidence="10" id="KW-1185">Reference proteome</keyword>
<reference evidence="9 10" key="1">
    <citation type="journal article" date="2020" name="Int. J. Syst. Evol. Microbiol.">
        <title>Description of Erysipelothrix piscisicarius sp. nov., an emergent fish pathogen, and assessment of virulence using a tiger barb (Puntigrus tetrazona) infection model.</title>
        <authorList>
            <person name="Pomaranski E.K."/>
            <person name="Griffin M.J."/>
            <person name="Camus A.C."/>
            <person name="Armwood A.R."/>
            <person name="Shelley J."/>
            <person name="Waldbieser G.C."/>
            <person name="LaFrentz B.R."/>
            <person name="Garcia J.C."/>
            <person name="Yanong R."/>
            <person name="Soto E."/>
        </authorList>
    </citation>
    <scope>NUCLEOTIDE SEQUENCE [LARGE SCALE GENOMIC DNA]</scope>
    <source>
        <strain evidence="9 10">15TAL0474</strain>
    </source>
</reference>
<dbReference type="RefSeq" id="WP_125163702.1">
    <property type="nucleotide sequence ID" value="NZ_CP034234.1"/>
</dbReference>
<dbReference type="AlphaFoldDB" id="A0A3Q8S6G8"/>
<name>A0A3Q8S6G8_9FIRM</name>
<dbReference type="PANTHER" id="PTHR42002:SF2">
    <property type="entry name" value="ANAEROBIC C4-DICARBOXYLATE TRANSPORTER DCUC-RELATED"/>
    <property type="match status" value="1"/>
</dbReference>
<feature type="transmembrane region" description="Helical" evidence="8">
    <location>
        <begin position="29"/>
        <end position="50"/>
    </location>
</feature>
<evidence type="ECO:0000256" key="3">
    <source>
        <dbReference type="ARBA" id="ARBA00022448"/>
    </source>
</evidence>
<feature type="transmembrane region" description="Helical" evidence="8">
    <location>
        <begin position="317"/>
        <end position="341"/>
    </location>
</feature>
<dbReference type="KEGG" id="eri:EEI45_00420"/>
<keyword evidence="7 8" id="KW-0472">Membrane</keyword>